<feature type="region of interest" description="Disordered" evidence="1">
    <location>
        <begin position="122"/>
        <end position="158"/>
    </location>
</feature>
<evidence type="ECO:0000256" key="1">
    <source>
        <dbReference type="SAM" id="MobiDB-lite"/>
    </source>
</evidence>
<dbReference type="Proteomes" id="UP000373449">
    <property type="component" value="Unassembled WGS sequence"/>
</dbReference>
<dbReference type="EMBL" id="CAADJA010000002">
    <property type="protein sequence ID" value="VFS51759.1"/>
    <property type="molecule type" value="Genomic_DNA"/>
</dbReference>
<gene>
    <name evidence="2" type="ORF">NCTC12282_05408</name>
</gene>
<proteinExistence type="predicted"/>
<sequence>MGNLNTTAREHEEFRMQLEKHFEQSMASISANKEIAREQADVLAAALSKTNIDIVGGDGSFFNTFSKALSVGKAINGVVEKSPVVQDVVQKLMGAGKDGQKLDIEALLQNPEVLALIQQLTSAPKPSAPPASPALPLAAPVPPAPAPAPAPAPSMTED</sequence>
<accession>A0A485A2J1</accession>
<organism evidence="2 3">
    <name type="scientific">Budvicia aquatica</name>
    <dbReference type="NCBI Taxonomy" id="82979"/>
    <lineage>
        <taxon>Bacteria</taxon>
        <taxon>Pseudomonadati</taxon>
        <taxon>Pseudomonadota</taxon>
        <taxon>Gammaproteobacteria</taxon>
        <taxon>Enterobacterales</taxon>
        <taxon>Budviciaceae</taxon>
        <taxon>Budvicia</taxon>
    </lineage>
</organism>
<evidence type="ECO:0000313" key="3">
    <source>
        <dbReference type="Proteomes" id="UP000373449"/>
    </source>
</evidence>
<feature type="compositionally biased region" description="Pro residues" evidence="1">
    <location>
        <begin position="126"/>
        <end position="152"/>
    </location>
</feature>
<name>A0A485A2J1_9GAMM</name>
<dbReference type="AlphaFoldDB" id="A0A485A2J1"/>
<evidence type="ECO:0000313" key="2">
    <source>
        <dbReference type="EMBL" id="VFS51759.1"/>
    </source>
</evidence>
<protein>
    <submittedName>
        <fullName evidence="2">Uncharacterized protein</fullName>
    </submittedName>
</protein>
<reference evidence="2 3" key="1">
    <citation type="submission" date="2019-03" db="EMBL/GenBank/DDBJ databases">
        <authorList>
            <consortium name="Pathogen Informatics"/>
        </authorList>
    </citation>
    <scope>NUCLEOTIDE SEQUENCE [LARGE SCALE GENOMIC DNA]</scope>
    <source>
        <strain evidence="2 3">NCTC12282</strain>
    </source>
</reference>